<evidence type="ECO:0000256" key="5">
    <source>
        <dbReference type="ARBA" id="ARBA00018722"/>
    </source>
</evidence>
<dbReference type="PANTHER" id="PTHR20859">
    <property type="entry name" value="INTERFERON/INTERLEUKIN RECEPTOR"/>
    <property type="match status" value="1"/>
</dbReference>
<keyword evidence="9 18" id="KW-1133">Transmembrane helix</keyword>
<accession>A0AAV2JLG5</accession>
<dbReference type="Pfam" id="PF09294">
    <property type="entry name" value="Interfer-bind"/>
    <property type="match status" value="1"/>
</dbReference>
<evidence type="ECO:0000256" key="17">
    <source>
        <dbReference type="SAM" id="MobiDB-lite"/>
    </source>
</evidence>
<dbReference type="InterPro" id="IPR013783">
    <property type="entry name" value="Ig-like_fold"/>
</dbReference>
<evidence type="ECO:0000256" key="2">
    <source>
        <dbReference type="ARBA" id="ARBA00004479"/>
    </source>
</evidence>
<evidence type="ECO:0000256" key="10">
    <source>
        <dbReference type="ARBA" id="ARBA00023084"/>
    </source>
</evidence>
<evidence type="ECO:0000256" key="7">
    <source>
        <dbReference type="ARBA" id="ARBA00022696"/>
    </source>
</evidence>
<name>A0AAV2JLG5_KNICA</name>
<dbReference type="InterPro" id="IPR050650">
    <property type="entry name" value="Type-II_Cytokine-TF_Rcpt"/>
</dbReference>
<evidence type="ECO:0000259" key="19">
    <source>
        <dbReference type="Pfam" id="PF01108"/>
    </source>
</evidence>
<evidence type="ECO:0000259" key="20">
    <source>
        <dbReference type="Pfam" id="PF09294"/>
    </source>
</evidence>
<evidence type="ECO:0000256" key="3">
    <source>
        <dbReference type="ARBA" id="ARBA00009197"/>
    </source>
</evidence>
<dbReference type="PANTHER" id="PTHR20859:SF22">
    <property type="entry name" value="TISSUE FACTOR"/>
    <property type="match status" value="1"/>
</dbReference>
<evidence type="ECO:0000256" key="13">
    <source>
        <dbReference type="ARBA" id="ARBA00023157"/>
    </source>
</evidence>
<keyword evidence="6 18" id="KW-0812">Transmembrane</keyword>
<evidence type="ECO:0000256" key="6">
    <source>
        <dbReference type="ARBA" id="ARBA00022692"/>
    </source>
</evidence>
<keyword evidence="22" id="KW-1185">Reference proteome</keyword>
<dbReference type="Gene3D" id="2.60.40.10">
    <property type="entry name" value="Immunoglobulins"/>
    <property type="match status" value="2"/>
</dbReference>
<dbReference type="GO" id="GO:0004896">
    <property type="term" value="F:cytokine receptor activity"/>
    <property type="evidence" value="ECO:0007669"/>
    <property type="project" value="TreeGrafter"/>
</dbReference>
<dbReference type="PRINTS" id="PR00346">
    <property type="entry name" value="TISSUEFACTOR"/>
</dbReference>
<feature type="domain" description="Interferon/interleukin receptor" evidence="20">
    <location>
        <begin position="192"/>
        <end position="297"/>
    </location>
</feature>
<dbReference type="AlphaFoldDB" id="A0AAV2JLG5"/>
<sequence length="354" mass="39297">MSSSSLTQELTATTSDVRHQITVPEKDADQGADRGPAHMTRTPPDALSRPQHSTIPGKELKMWTMTRLHPLCVVVLMHACLTALLAHAAFPPAQNVTWKSTNFKTVLMWGPEPGPEYSYTVEFSQVGRDRQRNPHCIQSSNPQCDLSSSLSELNACYTADVLSEPPMGAPREIKDYPYSSSPRFCPYTHTTLLGPSFKLEVSDDHRVTTVHISDPLTALFTDSRQLSIRDVFGDDLEYKVTYRRNKSTGKKVATTKSNVVELKSLDHGQSYCFQVQTFIRSRPTATQLGELSPTQCTPYKDPKLTDQYSVGVLAAAVLLPLLLMGGIIALVVVCCRRRTSQKTQNQKENQALNV</sequence>
<keyword evidence="11 18" id="KW-0472">Membrane</keyword>
<dbReference type="InterPro" id="IPR036116">
    <property type="entry name" value="FN3_sf"/>
</dbReference>
<keyword evidence="10" id="KW-0094">Blood coagulation</keyword>
<evidence type="ECO:0000313" key="21">
    <source>
        <dbReference type="EMBL" id="CAL1576585.1"/>
    </source>
</evidence>
<dbReference type="Proteomes" id="UP001497482">
    <property type="component" value="Chromosome 12"/>
</dbReference>
<dbReference type="InterPro" id="IPR001187">
    <property type="entry name" value="Tissue_factor"/>
</dbReference>
<feature type="transmembrane region" description="Helical" evidence="18">
    <location>
        <begin position="308"/>
        <end position="335"/>
    </location>
</feature>
<evidence type="ECO:0000256" key="8">
    <source>
        <dbReference type="ARBA" id="ARBA00022729"/>
    </source>
</evidence>
<dbReference type="GO" id="GO:0007596">
    <property type="term" value="P:blood coagulation"/>
    <property type="evidence" value="ECO:0007669"/>
    <property type="project" value="UniProtKB-KW"/>
</dbReference>
<feature type="compositionally biased region" description="Basic and acidic residues" evidence="17">
    <location>
        <begin position="16"/>
        <end position="36"/>
    </location>
</feature>
<dbReference type="InterPro" id="IPR003961">
    <property type="entry name" value="FN3_dom"/>
</dbReference>
<feature type="compositionally biased region" description="Polar residues" evidence="17">
    <location>
        <begin position="1"/>
        <end position="15"/>
    </location>
</feature>
<keyword evidence="12" id="KW-0564">Palmitate</keyword>
<keyword evidence="15" id="KW-0449">Lipoprotein</keyword>
<organism evidence="21 22">
    <name type="scientific">Knipowitschia caucasica</name>
    <name type="common">Caucasian dwarf goby</name>
    <name type="synonym">Pomatoschistus caucasicus</name>
    <dbReference type="NCBI Taxonomy" id="637954"/>
    <lineage>
        <taxon>Eukaryota</taxon>
        <taxon>Metazoa</taxon>
        <taxon>Chordata</taxon>
        <taxon>Craniata</taxon>
        <taxon>Vertebrata</taxon>
        <taxon>Euteleostomi</taxon>
        <taxon>Actinopterygii</taxon>
        <taxon>Neopterygii</taxon>
        <taxon>Teleostei</taxon>
        <taxon>Neoteleostei</taxon>
        <taxon>Acanthomorphata</taxon>
        <taxon>Gobiaria</taxon>
        <taxon>Gobiiformes</taxon>
        <taxon>Gobioidei</taxon>
        <taxon>Gobiidae</taxon>
        <taxon>Gobiinae</taxon>
        <taxon>Knipowitschia</taxon>
    </lineage>
</organism>
<dbReference type="GO" id="GO:0005886">
    <property type="term" value="C:plasma membrane"/>
    <property type="evidence" value="ECO:0007669"/>
    <property type="project" value="TreeGrafter"/>
</dbReference>
<evidence type="ECO:0000256" key="11">
    <source>
        <dbReference type="ARBA" id="ARBA00023136"/>
    </source>
</evidence>
<dbReference type="InterPro" id="IPR015373">
    <property type="entry name" value="Interferon/interleukin_rcp_dom"/>
</dbReference>
<evidence type="ECO:0000313" key="22">
    <source>
        <dbReference type="Proteomes" id="UP001497482"/>
    </source>
</evidence>
<evidence type="ECO:0000256" key="15">
    <source>
        <dbReference type="ARBA" id="ARBA00023288"/>
    </source>
</evidence>
<dbReference type="Pfam" id="PF01108">
    <property type="entry name" value="Tissue_fac"/>
    <property type="match status" value="1"/>
</dbReference>
<feature type="transmembrane region" description="Helical" evidence="18">
    <location>
        <begin position="68"/>
        <end position="90"/>
    </location>
</feature>
<gene>
    <name evidence="21" type="ORF">KC01_LOCUS8008</name>
</gene>
<keyword evidence="7" id="KW-0356">Hemostasis</keyword>
<dbReference type="EMBL" id="OZ035834">
    <property type="protein sequence ID" value="CAL1576585.1"/>
    <property type="molecule type" value="Genomic_DNA"/>
</dbReference>
<evidence type="ECO:0000256" key="9">
    <source>
        <dbReference type="ARBA" id="ARBA00022989"/>
    </source>
</evidence>
<proteinExistence type="inferred from homology"/>
<feature type="domain" description="Fibronectin type-III" evidence="19">
    <location>
        <begin position="72"/>
        <end position="166"/>
    </location>
</feature>
<evidence type="ECO:0000256" key="4">
    <source>
        <dbReference type="ARBA" id="ARBA00011184"/>
    </source>
</evidence>
<evidence type="ECO:0000256" key="18">
    <source>
        <dbReference type="SAM" id="Phobius"/>
    </source>
</evidence>
<comment type="subunit">
    <text evidence="4">Interacts with HSPE; the interaction, inhibited by heparin, promotes the generation of activated factor X and activates coagulation in the presence of activated factor VII.</text>
</comment>
<protein>
    <recommendedName>
        <fullName evidence="5">Tissue factor</fullName>
    </recommendedName>
    <alternativeName>
        <fullName evidence="16">Coagulation factor III</fullName>
    </alternativeName>
</protein>
<keyword evidence="8" id="KW-0732">Signal</keyword>
<comment type="function">
    <text evidence="1">Initiates blood coagulation by forming a complex with circulating factor VII or VIIa. The [TF:VIIa] complex activates factors IX or X by specific limited proteolysis. TF plays a role in normal hemostasis by initiating the cell-surface assembly and propagation of the coagulation protease cascade.</text>
</comment>
<reference evidence="21 22" key="1">
    <citation type="submission" date="2024-04" db="EMBL/GenBank/DDBJ databases">
        <authorList>
            <person name="Waldvogel A.-M."/>
            <person name="Schoenle A."/>
        </authorList>
    </citation>
    <scope>NUCLEOTIDE SEQUENCE [LARGE SCALE GENOMIC DNA]</scope>
</reference>
<evidence type="ECO:0000256" key="12">
    <source>
        <dbReference type="ARBA" id="ARBA00023139"/>
    </source>
</evidence>
<evidence type="ECO:0000256" key="1">
    <source>
        <dbReference type="ARBA" id="ARBA00002201"/>
    </source>
</evidence>
<comment type="similarity">
    <text evidence="3">Belongs to the tissue factor family.</text>
</comment>
<evidence type="ECO:0000256" key="16">
    <source>
        <dbReference type="ARBA" id="ARBA00031171"/>
    </source>
</evidence>
<dbReference type="SUPFAM" id="SSF49265">
    <property type="entry name" value="Fibronectin type III"/>
    <property type="match status" value="2"/>
</dbReference>
<keyword evidence="14" id="KW-0325">Glycoprotein</keyword>
<feature type="region of interest" description="Disordered" evidence="17">
    <location>
        <begin position="1"/>
        <end position="52"/>
    </location>
</feature>
<comment type="subcellular location">
    <subcellularLocation>
        <location evidence="2">Membrane</location>
        <topology evidence="2">Single-pass type I membrane protein</topology>
    </subcellularLocation>
</comment>
<evidence type="ECO:0000256" key="14">
    <source>
        <dbReference type="ARBA" id="ARBA00023180"/>
    </source>
</evidence>
<keyword evidence="13" id="KW-1015">Disulfide bond</keyword>
<dbReference type="FunFam" id="2.60.40.10:FF:000899">
    <property type="entry name" value="Tissue factor"/>
    <property type="match status" value="1"/>
</dbReference>